<evidence type="ECO:0000256" key="2">
    <source>
        <dbReference type="ARBA" id="ARBA00022857"/>
    </source>
</evidence>
<protein>
    <submittedName>
        <fullName evidence="3">Short chain dehydrogenase domain-containing protein</fullName>
    </submittedName>
</protein>
<dbReference type="InterPro" id="IPR002347">
    <property type="entry name" value="SDR_fam"/>
</dbReference>
<dbReference type="Gene3D" id="3.40.50.720">
    <property type="entry name" value="NAD(P)-binding Rossmann-like Domain"/>
    <property type="match status" value="1"/>
</dbReference>
<dbReference type="Proteomes" id="UP000011668">
    <property type="component" value="Unassembled WGS sequence"/>
</dbReference>
<evidence type="ECO:0000256" key="1">
    <source>
        <dbReference type="ARBA" id="ARBA00006484"/>
    </source>
</evidence>
<dbReference type="OrthoDB" id="9876299at2759"/>
<sequence length="333" mass="36982">MPSKHWLISRDLRPDCIIVSDKGQDCDLQSLTKGFANPAMSVTIRFNRTISWGEISSKKSTSFVLYLNAACDLASYWVRIRQLIILVRCLAKYSSNIIFATCRHPEKAVCLREVANKAYPERVHIVPLDVTDEVSIKEAATEIGDRLARVGPIPGDAGLDYLVQNAAIVSTFGSAHYGDGDNAITLEAESFHEIMTTNVLGPALVMKHMHRHLKKSFRPVVVNVSSGLASIAMDLGPHKTSYSISKTALHMLTYKQAKACPDMIVLSVHPASVKTDMGTSEAELEPPYVAAEMIQLLQRVTLEDSGKFLRYDGELEAWEPRCSWRETWITTTT</sequence>
<evidence type="ECO:0000313" key="3">
    <source>
        <dbReference type="EMBL" id="ELU37162.1"/>
    </source>
</evidence>
<organism evidence="3 4">
    <name type="scientific">Thanatephorus cucumeris (strain AG1-IA)</name>
    <name type="common">Rice sheath blight fungus</name>
    <name type="synonym">Rhizoctonia solani</name>
    <dbReference type="NCBI Taxonomy" id="983506"/>
    <lineage>
        <taxon>Eukaryota</taxon>
        <taxon>Fungi</taxon>
        <taxon>Dikarya</taxon>
        <taxon>Basidiomycota</taxon>
        <taxon>Agaricomycotina</taxon>
        <taxon>Agaricomycetes</taxon>
        <taxon>Cantharellales</taxon>
        <taxon>Ceratobasidiaceae</taxon>
        <taxon>Rhizoctonia</taxon>
        <taxon>Rhizoctonia solani AG-1</taxon>
    </lineage>
</organism>
<dbReference type="InterPro" id="IPR020904">
    <property type="entry name" value="Sc_DH/Rdtase_CS"/>
</dbReference>
<dbReference type="PANTHER" id="PTHR43544:SF12">
    <property type="entry name" value="NAD(P)-BINDING ROSSMANN-FOLD SUPERFAMILY PROTEIN"/>
    <property type="match status" value="1"/>
</dbReference>
<dbReference type="OMA" id="PIYELPW"/>
<dbReference type="AlphaFoldDB" id="L8WK87"/>
<gene>
    <name evidence="3" type="ORF">AG1IA_08810</name>
</gene>
<name>L8WK87_THACA</name>
<dbReference type="EMBL" id="AFRT01002832">
    <property type="protein sequence ID" value="ELU37162.1"/>
    <property type="molecule type" value="Genomic_DNA"/>
</dbReference>
<dbReference type="PANTHER" id="PTHR43544">
    <property type="entry name" value="SHORT-CHAIN DEHYDROGENASE/REDUCTASE"/>
    <property type="match status" value="1"/>
</dbReference>
<evidence type="ECO:0000313" key="4">
    <source>
        <dbReference type="Proteomes" id="UP000011668"/>
    </source>
</evidence>
<dbReference type="SUPFAM" id="SSF51735">
    <property type="entry name" value="NAD(P)-binding Rossmann-fold domains"/>
    <property type="match status" value="1"/>
</dbReference>
<dbReference type="PROSITE" id="PS00061">
    <property type="entry name" value="ADH_SHORT"/>
    <property type="match status" value="1"/>
</dbReference>
<proteinExistence type="inferred from homology"/>
<reference evidence="3 4" key="1">
    <citation type="journal article" date="2013" name="Nat. Commun.">
        <title>The evolution and pathogenic mechanisms of the rice sheath blight pathogen.</title>
        <authorList>
            <person name="Zheng A."/>
            <person name="Lin R."/>
            <person name="Xu L."/>
            <person name="Qin P."/>
            <person name="Tang C."/>
            <person name="Ai P."/>
            <person name="Zhang D."/>
            <person name="Liu Y."/>
            <person name="Sun Z."/>
            <person name="Feng H."/>
            <person name="Wang Y."/>
            <person name="Chen Y."/>
            <person name="Liang X."/>
            <person name="Fu R."/>
            <person name="Li Q."/>
            <person name="Zhang J."/>
            <person name="Yu X."/>
            <person name="Xie Z."/>
            <person name="Ding L."/>
            <person name="Guan P."/>
            <person name="Tang J."/>
            <person name="Liang Y."/>
            <person name="Wang S."/>
            <person name="Deng Q."/>
            <person name="Li S."/>
            <person name="Zhu J."/>
            <person name="Wang L."/>
            <person name="Liu H."/>
            <person name="Li P."/>
        </authorList>
    </citation>
    <scope>NUCLEOTIDE SEQUENCE [LARGE SCALE GENOMIC DNA]</scope>
    <source>
        <strain evidence="4">AG-1 IA</strain>
    </source>
</reference>
<comment type="similarity">
    <text evidence="1">Belongs to the short-chain dehydrogenases/reductases (SDR) family.</text>
</comment>
<keyword evidence="2" id="KW-0521">NADP</keyword>
<dbReference type="Pfam" id="PF00106">
    <property type="entry name" value="adh_short"/>
    <property type="match status" value="1"/>
</dbReference>
<accession>L8WK87</accession>
<dbReference type="GO" id="GO:0005737">
    <property type="term" value="C:cytoplasm"/>
    <property type="evidence" value="ECO:0007669"/>
    <property type="project" value="TreeGrafter"/>
</dbReference>
<dbReference type="GO" id="GO:0016491">
    <property type="term" value="F:oxidoreductase activity"/>
    <property type="evidence" value="ECO:0007669"/>
    <property type="project" value="TreeGrafter"/>
</dbReference>
<dbReference type="HOGENOM" id="CLU_010194_9_1_1"/>
<dbReference type="InterPro" id="IPR036291">
    <property type="entry name" value="NAD(P)-bd_dom_sf"/>
</dbReference>
<keyword evidence="4" id="KW-1185">Reference proteome</keyword>
<dbReference type="InterPro" id="IPR051468">
    <property type="entry name" value="Fungal_SecMetab_SDRs"/>
</dbReference>
<comment type="caution">
    <text evidence="3">The sequence shown here is derived from an EMBL/GenBank/DDBJ whole genome shotgun (WGS) entry which is preliminary data.</text>
</comment>